<gene>
    <name evidence="1" type="ORF">GCM10010276_86040</name>
</gene>
<sequence length="115" mass="12327">MTSSATYSSDGLRHDVADPVTWSVRICAGRCGTCIFRPGNLMRLEEGRVAEMVANAIAQEGHIVCHATLGTDAPAICAGFAAHRNGRAASLALRLARARVLRAVWVHVDTRKVES</sequence>
<dbReference type="EMBL" id="BAAASG010000028">
    <property type="protein sequence ID" value="GAA2522005.1"/>
    <property type="molecule type" value="Genomic_DNA"/>
</dbReference>
<comment type="caution">
    <text evidence="1">The sequence shown here is derived from an EMBL/GenBank/DDBJ whole genome shotgun (WGS) entry which is preliminary data.</text>
</comment>
<dbReference type="Proteomes" id="UP001501777">
    <property type="component" value="Unassembled WGS sequence"/>
</dbReference>
<organism evidence="1 2">
    <name type="scientific">Streptomyces longisporus</name>
    <dbReference type="NCBI Taxonomy" id="1948"/>
    <lineage>
        <taxon>Bacteria</taxon>
        <taxon>Bacillati</taxon>
        <taxon>Actinomycetota</taxon>
        <taxon>Actinomycetes</taxon>
        <taxon>Kitasatosporales</taxon>
        <taxon>Streptomycetaceae</taxon>
        <taxon>Streptomyces</taxon>
    </lineage>
</organism>
<evidence type="ECO:0000313" key="1">
    <source>
        <dbReference type="EMBL" id="GAA2522005.1"/>
    </source>
</evidence>
<evidence type="ECO:0000313" key="2">
    <source>
        <dbReference type="Proteomes" id="UP001501777"/>
    </source>
</evidence>
<proteinExistence type="predicted"/>
<name>A0ABN3NGY4_STRLO</name>
<keyword evidence="2" id="KW-1185">Reference proteome</keyword>
<accession>A0ABN3NGY4</accession>
<reference evidence="1 2" key="1">
    <citation type="journal article" date="2019" name="Int. J. Syst. Evol. Microbiol.">
        <title>The Global Catalogue of Microorganisms (GCM) 10K type strain sequencing project: providing services to taxonomists for standard genome sequencing and annotation.</title>
        <authorList>
            <consortium name="The Broad Institute Genomics Platform"/>
            <consortium name="The Broad Institute Genome Sequencing Center for Infectious Disease"/>
            <person name="Wu L."/>
            <person name="Ma J."/>
        </authorList>
    </citation>
    <scope>NUCLEOTIDE SEQUENCE [LARGE SCALE GENOMIC DNA]</scope>
    <source>
        <strain evidence="1 2">JCM 4395</strain>
    </source>
</reference>
<protein>
    <submittedName>
        <fullName evidence="1">Uncharacterized protein</fullName>
    </submittedName>
</protein>